<dbReference type="EMBL" id="KK198755">
    <property type="protein sequence ID" value="KCW82455.1"/>
    <property type="molecule type" value="Genomic_DNA"/>
</dbReference>
<feature type="region of interest" description="Disordered" evidence="1">
    <location>
        <begin position="1"/>
        <end position="59"/>
    </location>
</feature>
<organism evidence="2">
    <name type="scientific">Eucalyptus grandis</name>
    <name type="common">Flooded gum</name>
    <dbReference type="NCBI Taxonomy" id="71139"/>
    <lineage>
        <taxon>Eukaryota</taxon>
        <taxon>Viridiplantae</taxon>
        <taxon>Streptophyta</taxon>
        <taxon>Embryophyta</taxon>
        <taxon>Tracheophyta</taxon>
        <taxon>Spermatophyta</taxon>
        <taxon>Magnoliopsida</taxon>
        <taxon>eudicotyledons</taxon>
        <taxon>Gunneridae</taxon>
        <taxon>Pentapetalae</taxon>
        <taxon>rosids</taxon>
        <taxon>malvids</taxon>
        <taxon>Myrtales</taxon>
        <taxon>Myrtaceae</taxon>
        <taxon>Myrtoideae</taxon>
        <taxon>Eucalypteae</taxon>
        <taxon>Eucalyptus</taxon>
    </lineage>
</organism>
<accession>A0A059CWZ9</accession>
<feature type="compositionally biased region" description="Basic and acidic residues" evidence="1">
    <location>
        <begin position="10"/>
        <end position="28"/>
    </location>
</feature>
<sequence length="147" mass="16321">MALLGSYQKGDAEFKENLGPADKVEHSGPLDPSMKRAAGQKSSSGPLTQLQESDKRNSQFSCSMAVSRDCFDSKLVKPDYGQRMKRFDRDRNVKYAEEITEKGLKELPTPDSVIVLDSDDSEDEGKSSLMAKSVLARKRITNAKFRA</sequence>
<protein>
    <submittedName>
        <fullName evidence="2">Uncharacterized protein</fullName>
    </submittedName>
</protein>
<proteinExistence type="predicted"/>
<name>A0A059CWZ9_EUCGR</name>
<dbReference type="AlphaFoldDB" id="A0A059CWZ9"/>
<reference evidence="2" key="1">
    <citation type="submission" date="2013-07" db="EMBL/GenBank/DDBJ databases">
        <title>The genome of Eucalyptus grandis.</title>
        <authorList>
            <person name="Schmutz J."/>
            <person name="Hayes R."/>
            <person name="Myburg A."/>
            <person name="Tuskan G."/>
            <person name="Grattapaglia D."/>
            <person name="Rokhsar D.S."/>
        </authorList>
    </citation>
    <scope>NUCLEOTIDE SEQUENCE</scope>
    <source>
        <tissue evidence="2">Leaf extractions</tissue>
    </source>
</reference>
<evidence type="ECO:0000256" key="1">
    <source>
        <dbReference type="SAM" id="MobiDB-lite"/>
    </source>
</evidence>
<gene>
    <name evidence="2" type="ORF">EUGRSUZ_C03847</name>
</gene>
<feature type="compositionally biased region" description="Polar residues" evidence="1">
    <location>
        <begin position="40"/>
        <end position="51"/>
    </location>
</feature>
<dbReference type="Gramene" id="KCW82455">
    <property type="protein sequence ID" value="KCW82455"/>
    <property type="gene ID" value="EUGRSUZ_C03847"/>
</dbReference>
<dbReference type="InParanoid" id="A0A059CWZ9"/>
<evidence type="ECO:0000313" key="2">
    <source>
        <dbReference type="EMBL" id="KCW82455.1"/>
    </source>
</evidence>